<dbReference type="AlphaFoldDB" id="X1JVY3"/>
<accession>X1JVY3</accession>
<name>X1JVY3_9ZZZZ</name>
<comment type="caution">
    <text evidence="1">The sequence shown here is derived from an EMBL/GenBank/DDBJ whole genome shotgun (WGS) entry which is preliminary data.</text>
</comment>
<evidence type="ECO:0000313" key="1">
    <source>
        <dbReference type="EMBL" id="GAH85545.1"/>
    </source>
</evidence>
<feature type="non-terminal residue" evidence="1">
    <location>
        <position position="1"/>
    </location>
</feature>
<organism evidence="1">
    <name type="scientific">marine sediment metagenome</name>
    <dbReference type="NCBI Taxonomy" id="412755"/>
    <lineage>
        <taxon>unclassified sequences</taxon>
        <taxon>metagenomes</taxon>
        <taxon>ecological metagenomes</taxon>
    </lineage>
</organism>
<reference evidence="1" key="1">
    <citation type="journal article" date="2014" name="Front. Microbiol.">
        <title>High frequency of phylogenetically diverse reductive dehalogenase-homologous genes in deep subseafloor sedimentary metagenomes.</title>
        <authorList>
            <person name="Kawai M."/>
            <person name="Futagami T."/>
            <person name="Toyoda A."/>
            <person name="Takaki Y."/>
            <person name="Nishi S."/>
            <person name="Hori S."/>
            <person name="Arai W."/>
            <person name="Tsubouchi T."/>
            <person name="Morono Y."/>
            <person name="Uchiyama I."/>
            <person name="Ito T."/>
            <person name="Fujiyama A."/>
            <person name="Inagaki F."/>
            <person name="Takami H."/>
        </authorList>
    </citation>
    <scope>NUCLEOTIDE SEQUENCE</scope>
    <source>
        <strain evidence="1">Expedition CK06-06</strain>
    </source>
</reference>
<dbReference type="EMBL" id="BARU01035887">
    <property type="protein sequence ID" value="GAH85545.1"/>
    <property type="molecule type" value="Genomic_DNA"/>
</dbReference>
<gene>
    <name evidence="1" type="ORF">S03H2_56112</name>
</gene>
<protein>
    <submittedName>
        <fullName evidence="1">Uncharacterized protein</fullName>
    </submittedName>
</protein>
<proteinExistence type="predicted"/>
<sequence>PIVTDARIFLLHVFGTRGVLNVGKNVSVGLSVKGSETSKEEKEEIHALLDEIVDKAWREI</sequence>